<reference evidence="3" key="1">
    <citation type="journal article" date="2019" name="Int. J. Syst. Evol. Microbiol.">
        <title>The Global Catalogue of Microorganisms (GCM) 10K type strain sequencing project: providing services to taxonomists for standard genome sequencing and annotation.</title>
        <authorList>
            <consortium name="The Broad Institute Genomics Platform"/>
            <consortium name="The Broad Institute Genome Sequencing Center for Infectious Disease"/>
            <person name="Wu L."/>
            <person name="Ma J."/>
        </authorList>
    </citation>
    <scope>NUCLEOTIDE SEQUENCE [LARGE SCALE GENOMIC DNA]</scope>
    <source>
        <strain evidence="3">KCTC 33522</strain>
    </source>
</reference>
<keyword evidence="3" id="KW-1185">Reference proteome</keyword>
<dbReference type="EMBL" id="JBHUOR010000029">
    <property type="protein sequence ID" value="MFD2867954.1"/>
    <property type="molecule type" value="Genomic_DNA"/>
</dbReference>
<dbReference type="RefSeq" id="WP_158620988.1">
    <property type="nucleotide sequence ID" value="NZ_JBHUOR010000029.1"/>
</dbReference>
<keyword evidence="1" id="KW-0812">Transmembrane</keyword>
<evidence type="ECO:0000313" key="3">
    <source>
        <dbReference type="Proteomes" id="UP001597568"/>
    </source>
</evidence>
<evidence type="ECO:0000256" key="1">
    <source>
        <dbReference type="SAM" id="Phobius"/>
    </source>
</evidence>
<sequence>MEKYFHGLVALAAIISILFVTNIINSTVFLIGIVPVSIIMLIVGTLEIKNTLVSGKV</sequence>
<dbReference type="Proteomes" id="UP001597568">
    <property type="component" value="Unassembled WGS sequence"/>
</dbReference>
<feature type="transmembrane region" description="Helical" evidence="1">
    <location>
        <begin position="30"/>
        <end position="48"/>
    </location>
</feature>
<keyword evidence="1" id="KW-1133">Transmembrane helix</keyword>
<accession>A0ABW5XY88</accession>
<keyword evidence="1" id="KW-0472">Membrane</keyword>
<proteinExistence type="predicted"/>
<evidence type="ECO:0000313" key="2">
    <source>
        <dbReference type="EMBL" id="MFD2867954.1"/>
    </source>
</evidence>
<protein>
    <submittedName>
        <fullName evidence="2">Uncharacterized protein</fullName>
    </submittedName>
</protein>
<name>A0ABW5XY88_9BACL</name>
<gene>
    <name evidence="2" type="ORF">ACFSY7_05515</name>
</gene>
<comment type="caution">
    <text evidence="2">The sequence shown here is derived from an EMBL/GenBank/DDBJ whole genome shotgun (WGS) entry which is preliminary data.</text>
</comment>
<organism evidence="2 3">
    <name type="scientific">Kurthia populi</name>
    <dbReference type="NCBI Taxonomy" id="1562132"/>
    <lineage>
        <taxon>Bacteria</taxon>
        <taxon>Bacillati</taxon>
        <taxon>Bacillota</taxon>
        <taxon>Bacilli</taxon>
        <taxon>Bacillales</taxon>
        <taxon>Caryophanaceae</taxon>
        <taxon>Kurthia</taxon>
    </lineage>
</organism>
<feature type="transmembrane region" description="Helical" evidence="1">
    <location>
        <begin position="7"/>
        <end position="24"/>
    </location>
</feature>